<keyword evidence="4" id="KW-1185">Reference proteome</keyword>
<feature type="chain" id="PRO_5007887012" evidence="2">
    <location>
        <begin position="20"/>
        <end position="132"/>
    </location>
</feature>
<keyword evidence="2" id="KW-0732">Signal</keyword>
<feature type="signal peptide" evidence="2">
    <location>
        <begin position="1"/>
        <end position="19"/>
    </location>
</feature>
<accession>A0A167GPC5</accession>
<dbReference type="AlphaFoldDB" id="A0A167GPC5"/>
<sequence length="132" mass="14279">MFPRALLCILALLTVAVVAPPPGGPSCTPGCTCPLADQAEFPLGDSETCLDPITCYYPSQPGSHDHTFYCTYDKTLGTLITDADNGVCEPEAICLGPARRRNLDTLPRAPKSTRQDRWTGLQKTKRVVNEGQ</sequence>
<reference evidence="3 4" key="1">
    <citation type="journal article" date="2016" name="Mol. Biol. Evol.">
        <title>Comparative Genomics of Early-Diverging Mushroom-Forming Fungi Provides Insights into the Origins of Lignocellulose Decay Capabilities.</title>
        <authorList>
            <person name="Nagy L.G."/>
            <person name="Riley R."/>
            <person name="Tritt A."/>
            <person name="Adam C."/>
            <person name="Daum C."/>
            <person name="Floudas D."/>
            <person name="Sun H."/>
            <person name="Yadav J.S."/>
            <person name="Pangilinan J."/>
            <person name="Larsson K.H."/>
            <person name="Matsuura K."/>
            <person name="Barry K."/>
            <person name="Labutti K."/>
            <person name="Kuo R."/>
            <person name="Ohm R.A."/>
            <person name="Bhattacharya S.S."/>
            <person name="Shirouzu T."/>
            <person name="Yoshinaga Y."/>
            <person name="Martin F.M."/>
            <person name="Grigoriev I.V."/>
            <person name="Hibbett D.S."/>
        </authorList>
    </citation>
    <scope>NUCLEOTIDE SEQUENCE [LARGE SCALE GENOMIC DNA]</scope>
    <source>
        <strain evidence="3 4">TUFC12733</strain>
    </source>
</reference>
<evidence type="ECO:0000256" key="1">
    <source>
        <dbReference type="SAM" id="MobiDB-lite"/>
    </source>
</evidence>
<evidence type="ECO:0000313" key="4">
    <source>
        <dbReference type="Proteomes" id="UP000076738"/>
    </source>
</evidence>
<feature type="region of interest" description="Disordered" evidence="1">
    <location>
        <begin position="105"/>
        <end position="132"/>
    </location>
</feature>
<evidence type="ECO:0000313" key="3">
    <source>
        <dbReference type="EMBL" id="KZO90765.1"/>
    </source>
</evidence>
<name>A0A167GPC5_CALVF</name>
<organism evidence="3 4">
    <name type="scientific">Calocera viscosa (strain TUFC12733)</name>
    <dbReference type="NCBI Taxonomy" id="1330018"/>
    <lineage>
        <taxon>Eukaryota</taxon>
        <taxon>Fungi</taxon>
        <taxon>Dikarya</taxon>
        <taxon>Basidiomycota</taxon>
        <taxon>Agaricomycotina</taxon>
        <taxon>Dacrymycetes</taxon>
        <taxon>Dacrymycetales</taxon>
        <taxon>Dacrymycetaceae</taxon>
        <taxon>Calocera</taxon>
    </lineage>
</organism>
<dbReference type="Proteomes" id="UP000076738">
    <property type="component" value="Unassembled WGS sequence"/>
</dbReference>
<dbReference type="EMBL" id="KV417335">
    <property type="protein sequence ID" value="KZO90765.1"/>
    <property type="molecule type" value="Genomic_DNA"/>
</dbReference>
<evidence type="ECO:0000256" key="2">
    <source>
        <dbReference type="SAM" id="SignalP"/>
    </source>
</evidence>
<proteinExistence type="predicted"/>
<protein>
    <submittedName>
        <fullName evidence="3">Uncharacterized protein</fullName>
    </submittedName>
</protein>
<dbReference type="OrthoDB" id="3262731at2759"/>
<gene>
    <name evidence="3" type="ORF">CALVIDRAFT_386850</name>
</gene>